<dbReference type="InterPro" id="IPR029024">
    <property type="entry name" value="TerB-like"/>
</dbReference>
<evidence type="ECO:0000313" key="2">
    <source>
        <dbReference type="Proteomes" id="UP001595722"/>
    </source>
</evidence>
<dbReference type="SUPFAM" id="SSF158682">
    <property type="entry name" value="TerB-like"/>
    <property type="match status" value="1"/>
</dbReference>
<dbReference type="Proteomes" id="UP001595722">
    <property type="component" value="Unassembled WGS sequence"/>
</dbReference>
<name>A0ABV7VP27_9GAMM</name>
<sequence>MKDVLKMAGHAAAHAIWSISEGEALIPILSNLKDNGQATMSRFMMGSAEAMAAGNKKAKEFEPDDKGTAFIFDGYAHLDSGRVDSLIIDVNFAPDSQKSLRYMIPYRHATHKDGFAVHRLKICNVSGFSTSDAQQISDSFFDGLESHQQGNKIWVENYVDQPGATATDDESGKFSSQDYQALISAPYLIFILVAAADGKVDDKEIKEFIKLLTNPETLENPLLHKVITSTIGSAGEYLTQVLSRSDDYIQELEKLKRIVDDNLPDNEAREFKMALLQLGKQIAAASGGFFGFGNKISKQEKMALAAIAICLDIQPS</sequence>
<keyword evidence="2" id="KW-1185">Reference proteome</keyword>
<dbReference type="Gene3D" id="1.10.3680.10">
    <property type="entry name" value="TerB-like"/>
    <property type="match status" value="1"/>
</dbReference>
<gene>
    <name evidence="1" type="ORF">ACFOMG_02745</name>
</gene>
<evidence type="ECO:0000313" key="1">
    <source>
        <dbReference type="EMBL" id="MFC3679030.1"/>
    </source>
</evidence>
<dbReference type="RefSeq" id="WP_376864633.1">
    <property type="nucleotide sequence ID" value="NZ_JBHRYB010000001.1"/>
</dbReference>
<protein>
    <submittedName>
        <fullName evidence="1">Uncharacterized protein</fullName>
    </submittedName>
</protein>
<organism evidence="1 2">
    <name type="scientific">Bacterioplanoides pacificum</name>
    <dbReference type="NCBI Taxonomy" id="1171596"/>
    <lineage>
        <taxon>Bacteria</taxon>
        <taxon>Pseudomonadati</taxon>
        <taxon>Pseudomonadota</taxon>
        <taxon>Gammaproteobacteria</taxon>
        <taxon>Oceanospirillales</taxon>
        <taxon>Oceanospirillaceae</taxon>
        <taxon>Bacterioplanoides</taxon>
    </lineage>
</organism>
<comment type="caution">
    <text evidence="1">The sequence shown here is derived from an EMBL/GenBank/DDBJ whole genome shotgun (WGS) entry which is preliminary data.</text>
</comment>
<accession>A0ABV7VP27</accession>
<proteinExistence type="predicted"/>
<dbReference type="EMBL" id="JBHRYB010000001">
    <property type="protein sequence ID" value="MFC3679030.1"/>
    <property type="molecule type" value="Genomic_DNA"/>
</dbReference>
<reference evidence="2" key="1">
    <citation type="journal article" date="2019" name="Int. J. Syst. Evol. Microbiol.">
        <title>The Global Catalogue of Microorganisms (GCM) 10K type strain sequencing project: providing services to taxonomists for standard genome sequencing and annotation.</title>
        <authorList>
            <consortium name="The Broad Institute Genomics Platform"/>
            <consortium name="The Broad Institute Genome Sequencing Center for Infectious Disease"/>
            <person name="Wu L."/>
            <person name="Ma J."/>
        </authorList>
    </citation>
    <scope>NUCLEOTIDE SEQUENCE [LARGE SCALE GENOMIC DNA]</scope>
    <source>
        <strain evidence="2">KCTC 42424</strain>
    </source>
</reference>